<accession>F1A0U4</accession>
<evidence type="ECO:0000313" key="1">
    <source>
        <dbReference type="EMBL" id="EGC30181.1"/>
    </source>
</evidence>
<protein>
    <submittedName>
        <fullName evidence="1">Uncharacterized protein</fullName>
    </submittedName>
</protein>
<dbReference type="Proteomes" id="UP000001064">
    <property type="component" value="Unassembled WGS sequence"/>
</dbReference>
<keyword evidence="2" id="KW-1185">Reference proteome</keyword>
<gene>
    <name evidence="1" type="ORF">DICPUDRAFT_158100</name>
</gene>
<proteinExistence type="predicted"/>
<dbReference type="VEuPathDB" id="AmoebaDB:DICPUDRAFT_158100"/>
<dbReference type="GeneID" id="10511066"/>
<dbReference type="RefSeq" id="XP_003293288.1">
    <property type="nucleotide sequence ID" value="XM_003293240.1"/>
</dbReference>
<evidence type="ECO:0000313" key="2">
    <source>
        <dbReference type="Proteomes" id="UP000001064"/>
    </source>
</evidence>
<sequence length="127" mass="14728">MDKSFNNNLHNHNFTLYGFLPDEDFLWDNIFYMGGCTEECRQNYIKALEELSDAIKGHISIIKSIKKNEDGTLPSIYLGDVNAFYEGTNIMNPNIQDFFNVNLLDLNLSYLKKGSFSNEKEKKENKK</sequence>
<dbReference type="KEGG" id="dpp:DICPUDRAFT_158100"/>
<reference evidence="2" key="1">
    <citation type="journal article" date="2011" name="Genome Biol.">
        <title>Comparative genomics of the social amoebae Dictyostelium discoideum and Dictyostelium purpureum.</title>
        <authorList>
            <consortium name="US DOE Joint Genome Institute (JGI-PGF)"/>
            <person name="Sucgang R."/>
            <person name="Kuo A."/>
            <person name="Tian X."/>
            <person name="Salerno W."/>
            <person name="Parikh A."/>
            <person name="Feasley C.L."/>
            <person name="Dalin E."/>
            <person name="Tu H."/>
            <person name="Huang E."/>
            <person name="Barry K."/>
            <person name="Lindquist E."/>
            <person name="Shapiro H."/>
            <person name="Bruce D."/>
            <person name="Schmutz J."/>
            <person name="Salamov A."/>
            <person name="Fey P."/>
            <person name="Gaudet P."/>
            <person name="Anjard C."/>
            <person name="Babu M.M."/>
            <person name="Basu S."/>
            <person name="Bushmanova Y."/>
            <person name="van der Wel H."/>
            <person name="Katoh-Kurasawa M."/>
            <person name="Dinh C."/>
            <person name="Coutinho P.M."/>
            <person name="Saito T."/>
            <person name="Elias M."/>
            <person name="Schaap P."/>
            <person name="Kay R.R."/>
            <person name="Henrissat B."/>
            <person name="Eichinger L."/>
            <person name="Rivero F."/>
            <person name="Putnam N.H."/>
            <person name="West C.M."/>
            <person name="Loomis W.F."/>
            <person name="Chisholm R.L."/>
            <person name="Shaulsky G."/>
            <person name="Strassmann J.E."/>
            <person name="Queller D.C."/>
            <person name="Kuspa A."/>
            <person name="Grigoriev I.V."/>
        </authorList>
    </citation>
    <scope>NUCLEOTIDE SEQUENCE [LARGE SCALE GENOMIC DNA]</scope>
    <source>
        <strain evidence="2">QSDP1</strain>
    </source>
</reference>
<dbReference type="InParanoid" id="F1A0U4"/>
<name>F1A0U4_DICPU</name>
<dbReference type="AlphaFoldDB" id="F1A0U4"/>
<organism evidence="1 2">
    <name type="scientific">Dictyostelium purpureum</name>
    <name type="common">Slime mold</name>
    <dbReference type="NCBI Taxonomy" id="5786"/>
    <lineage>
        <taxon>Eukaryota</taxon>
        <taxon>Amoebozoa</taxon>
        <taxon>Evosea</taxon>
        <taxon>Eumycetozoa</taxon>
        <taxon>Dictyostelia</taxon>
        <taxon>Dictyosteliales</taxon>
        <taxon>Dictyosteliaceae</taxon>
        <taxon>Dictyostelium</taxon>
    </lineage>
</organism>
<dbReference type="EMBL" id="GL871350">
    <property type="protein sequence ID" value="EGC30181.1"/>
    <property type="molecule type" value="Genomic_DNA"/>
</dbReference>